<gene>
    <name evidence="3" type="ORF">GA0070616_2305</name>
</gene>
<dbReference type="Pfam" id="PF11271">
    <property type="entry name" value="PorA"/>
    <property type="match status" value="1"/>
</dbReference>
<evidence type="ECO:0000313" key="4">
    <source>
        <dbReference type="Proteomes" id="UP000199699"/>
    </source>
</evidence>
<protein>
    <recommendedName>
        <fullName evidence="5">DUF3068 domain-containing protein</fullName>
    </recommendedName>
</protein>
<dbReference type="STRING" id="145857.GA0070616_2305"/>
<keyword evidence="4" id="KW-1185">Reference proteome</keyword>
<feature type="compositionally biased region" description="Polar residues" evidence="1">
    <location>
        <begin position="382"/>
        <end position="395"/>
    </location>
</feature>
<feature type="transmembrane region" description="Helical" evidence="2">
    <location>
        <begin position="289"/>
        <end position="311"/>
    </location>
</feature>
<evidence type="ECO:0000313" key="3">
    <source>
        <dbReference type="EMBL" id="SCL21454.1"/>
    </source>
</evidence>
<feature type="region of interest" description="Disordered" evidence="1">
    <location>
        <begin position="322"/>
        <end position="395"/>
    </location>
</feature>
<evidence type="ECO:0000256" key="2">
    <source>
        <dbReference type="SAM" id="Phobius"/>
    </source>
</evidence>
<organism evidence="3 4">
    <name type="scientific">Micromonospora nigra</name>
    <dbReference type="NCBI Taxonomy" id="145857"/>
    <lineage>
        <taxon>Bacteria</taxon>
        <taxon>Bacillati</taxon>
        <taxon>Actinomycetota</taxon>
        <taxon>Actinomycetes</taxon>
        <taxon>Micromonosporales</taxon>
        <taxon>Micromonosporaceae</taxon>
        <taxon>Micromonospora</taxon>
    </lineage>
</organism>
<dbReference type="AlphaFoldDB" id="A0A1C6RWE1"/>
<dbReference type="RefSeq" id="WP_091080580.1">
    <property type="nucleotide sequence ID" value="NZ_FMHT01000003.1"/>
</dbReference>
<keyword evidence="2" id="KW-1133">Transmembrane helix</keyword>
<sequence>MKHRAIGAVLFGGGVLLLALAAGLVFVVKPAMTKLPYDLEPTTSVAEAKGATFLQITDGDVGIYQADLKSTVLVSPNAKATSELTGDLNGKAVVWEVGQTVDRTDLKQLVSAYGAALALDRVSGAALEWDKEYLDDSGTRQDVNFSGQLYKFPFNTEKKSYEIFDRDLRAKRVAEFKGTEDIQGIEAYRFEQVISDEKLDLPADRIGLLLPKLAPGATAGEVKYSNTRTVWIDPVTGSFLNVREVQRKTLTPNTGAPVDLLNADFAYTEETIKGSVERAKESRDSLTMLGVYAPAGAALLGLVLVLAGLLVGRQGSATAAVEARHRAEPAPVAGLTPTRVDQTPVRDDTPTVEQPRTEPAGGVLTDEIPPASTNWKGDDPSVPTQRSSTGEAEKR</sequence>
<reference evidence="3 4" key="1">
    <citation type="submission" date="2016-06" db="EMBL/GenBank/DDBJ databases">
        <authorList>
            <person name="Kjaerup R.B."/>
            <person name="Dalgaard T.S."/>
            <person name="Juul-Madsen H.R."/>
        </authorList>
    </citation>
    <scope>NUCLEOTIDE SEQUENCE [LARGE SCALE GENOMIC DNA]</scope>
    <source>
        <strain evidence="3 4">DSM 43818</strain>
    </source>
</reference>
<keyword evidence="2" id="KW-0472">Membrane</keyword>
<name>A0A1C6RWE1_9ACTN</name>
<evidence type="ECO:0008006" key="5">
    <source>
        <dbReference type="Google" id="ProtNLM"/>
    </source>
</evidence>
<dbReference type="InterPro" id="IPR021424">
    <property type="entry name" value="PorA"/>
</dbReference>
<dbReference type="OrthoDB" id="153031at2"/>
<evidence type="ECO:0000256" key="1">
    <source>
        <dbReference type="SAM" id="MobiDB-lite"/>
    </source>
</evidence>
<proteinExistence type="predicted"/>
<dbReference type="Proteomes" id="UP000199699">
    <property type="component" value="Unassembled WGS sequence"/>
</dbReference>
<keyword evidence="2" id="KW-0812">Transmembrane</keyword>
<accession>A0A1C6RWE1</accession>
<dbReference type="EMBL" id="FMHT01000003">
    <property type="protein sequence ID" value="SCL21454.1"/>
    <property type="molecule type" value="Genomic_DNA"/>
</dbReference>